<dbReference type="Proteomes" id="UP000271087">
    <property type="component" value="Unassembled WGS sequence"/>
</dbReference>
<evidence type="ECO:0000259" key="1">
    <source>
        <dbReference type="PROSITE" id="PS50055"/>
    </source>
</evidence>
<dbReference type="PANTHER" id="PTHR19134:SF449">
    <property type="entry name" value="TYROSINE-PROTEIN PHOSPHATASE 1"/>
    <property type="match status" value="1"/>
</dbReference>
<evidence type="ECO:0008006" key="5">
    <source>
        <dbReference type="Google" id="ProtNLM"/>
    </source>
</evidence>
<sequence>DGSFKTGLYCCVSLLLERLKAENRIDIFQTVRSLQQKRPFVFTSFEQYAFCYKAVIDYLDTFNNKGAII</sequence>
<dbReference type="EMBL" id="UYRW01005752">
    <property type="protein sequence ID" value="VDM94016.1"/>
    <property type="molecule type" value="Genomic_DNA"/>
</dbReference>
<feature type="domain" description="Tyrosine-protein phosphatase" evidence="1">
    <location>
        <begin position="1"/>
        <end position="58"/>
    </location>
</feature>
<dbReference type="Pfam" id="PF00102">
    <property type="entry name" value="Y_phosphatase"/>
    <property type="match status" value="1"/>
</dbReference>
<feature type="domain" description="Tyrosine specific protein phosphatases" evidence="2">
    <location>
        <begin position="1"/>
        <end position="49"/>
    </location>
</feature>
<protein>
    <recommendedName>
        <fullName evidence="5">Tyrosine-protein phosphatase domain-containing protein</fullName>
    </recommendedName>
</protein>
<dbReference type="InterPro" id="IPR050348">
    <property type="entry name" value="Protein-Tyr_Phosphatase"/>
</dbReference>
<dbReference type="PANTHER" id="PTHR19134">
    <property type="entry name" value="RECEPTOR-TYPE TYROSINE-PROTEIN PHOSPHATASE"/>
    <property type="match status" value="1"/>
</dbReference>
<dbReference type="GO" id="GO:0004725">
    <property type="term" value="F:protein tyrosine phosphatase activity"/>
    <property type="evidence" value="ECO:0007669"/>
    <property type="project" value="InterPro"/>
</dbReference>
<dbReference type="OrthoDB" id="5843064at2759"/>
<gene>
    <name evidence="3" type="ORF">NOO_LOCUS10289</name>
</gene>
<dbReference type="InterPro" id="IPR029021">
    <property type="entry name" value="Prot-tyrosine_phosphatase-like"/>
</dbReference>
<reference evidence="3 4" key="1">
    <citation type="submission" date="2018-08" db="EMBL/GenBank/DDBJ databases">
        <authorList>
            <person name="Laetsch R D."/>
            <person name="Stevens L."/>
            <person name="Kumar S."/>
            <person name="Blaxter L. M."/>
        </authorList>
    </citation>
    <scope>NUCLEOTIDE SEQUENCE [LARGE SCALE GENOMIC DNA]</scope>
</reference>
<organism evidence="3 4">
    <name type="scientific">Onchocerca ochengi</name>
    <name type="common">Filarial nematode worm</name>
    <dbReference type="NCBI Taxonomy" id="42157"/>
    <lineage>
        <taxon>Eukaryota</taxon>
        <taxon>Metazoa</taxon>
        <taxon>Ecdysozoa</taxon>
        <taxon>Nematoda</taxon>
        <taxon>Chromadorea</taxon>
        <taxon>Rhabditida</taxon>
        <taxon>Spirurina</taxon>
        <taxon>Spiruromorpha</taxon>
        <taxon>Filarioidea</taxon>
        <taxon>Onchocercidae</taxon>
        <taxon>Onchocerca</taxon>
    </lineage>
</organism>
<evidence type="ECO:0000259" key="2">
    <source>
        <dbReference type="PROSITE" id="PS50056"/>
    </source>
</evidence>
<name>A0A3P7K5H7_ONCOC</name>
<proteinExistence type="predicted"/>
<accession>A0A3P7K5H7</accession>
<dbReference type="Gene3D" id="3.90.190.10">
    <property type="entry name" value="Protein tyrosine phosphatase superfamily"/>
    <property type="match status" value="1"/>
</dbReference>
<dbReference type="InterPro" id="IPR000242">
    <property type="entry name" value="PTP_cat"/>
</dbReference>
<evidence type="ECO:0000313" key="4">
    <source>
        <dbReference type="Proteomes" id="UP000271087"/>
    </source>
</evidence>
<dbReference type="AlphaFoldDB" id="A0A3P7K5H7"/>
<evidence type="ECO:0000313" key="3">
    <source>
        <dbReference type="EMBL" id="VDM94016.1"/>
    </source>
</evidence>
<feature type="non-terminal residue" evidence="3">
    <location>
        <position position="1"/>
    </location>
</feature>
<dbReference type="InterPro" id="IPR000387">
    <property type="entry name" value="Tyr_Pase_dom"/>
</dbReference>
<dbReference type="SUPFAM" id="SSF52799">
    <property type="entry name" value="(Phosphotyrosine protein) phosphatases II"/>
    <property type="match status" value="1"/>
</dbReference>
<dbReference type="PROSITE" id="PS50056">
    <property type="entry name" value="TYR_PHOSPHATASE_2"/>
    <property type="match status" value="1"/>
</dbReference>
<dbReference type="PROSITE" id="PS50055">
    <property type="entry name" value="TYR_PHOSPHATASE_PTP"/>
    <property type="match status" value="1"/>
</dbReference>
<keyword evidence="4" id="KW-1185">Reference proteome</keyword>